<protein>
    <recommendedName>
        <fullName evidence="3">Pyoverdine biosynthesis</fullName>
    </recommendedName>
</protein>
<dbReference type="Proteomes" id="UP001578633">
    <property type="component" value="Chromosome 2"/>
</dbReference>
<proteinExistence type="predicted"/>
<dbReference type="RefSeq" id="XP_069309095.1">
    <property type="nucleotide sequence ID" value="XM_069449303.1"/>
</dbReference>
<name>A0ABR3UPV4_9PLEO</name>
<evidence type="ECO:0008006" key="3">
    <source>
        <dbReference type="Google" id="ProtNLM"/>
    </source>
</evidence>
<evidence type="ECO:0000313" key="1">
    <source>
        <dbReference type="EMBL" id="KAL1798511.1"/>
    </source>
</evidence>
<accession>A0ABR3UPV4</accession>
<sequence length="313" mass="35252">MSLSASIVASEKPTFIPTFVAEHGHGLKPASLSNDHLLKDIYNGWPNNWQPDRTGEVPNQQDVQVDGIVTAIMDILERFSLQQHGNDVFMGREVFSPRVRHHVSKSQYIPMVLPAFPAKSINTQDKVLGTSPDLGEGLALDRLNDLCNQIGQIYKPGIVVIIATDGACYNDLTGVTNENLWEYGATLRKMVTEKGYDRIEFVRIMNLLGLHTDEHISKEQYFSLLEPSRVELMSRYGDSDFDATYCIKNDPDYKSTYDGYAKFLKKDLAFSPFKQNIASGRKWRTLVHETAKSMIARGVAFAALIREKYPDCP</sequence>
<dbReference type="PANTHER" id="PTHR37285">
    <property type="entry name" value="SPORE WALL MATURATION PROTEIN DIT1"/>
    <property type="match status" value="1"/>
</dbReference>
<organism evidence="1 2">
    <name type="scientific">Alternaria dauci</name>
    <dbReference type="NCBI Taxonomy" id="48095"/>
    <lineage>
        <taxon>Eukaryota</taxon>
        <taxon>Fungi</taxon>
        <taxon>Dikarya</taxon>
        <taxon>Ascomycota</taxon>
        <taxon>Pezizomycotina</taxon>
        <taxon>Dothideomycetes</taxon>
        <taxon>Pleosporomycetidae</taxon>
        <taxon>Pleosporales</taxon>
        <taxon>Pleosporineae</taxon>
        <taxon>Pleosporaceae</taxon>
        <taxon>Alternaria</taxon>
        <taxon>Alternaria sect. Porri</taxon>
    </lineage>
</organism>
<comment type="caution">
    <text evidence="1">The sequence shown here is derived from an EMBL/GenBank/DDBJ whole genome shotgun (WGS) entry which is preliminary data.</text>
</comment>
<dbReference type="PANTHER" id="PTHR37285:SF5">
    <property type="entry name" value="SPORE WALL MATURATION PROTEIN DIT1"/>
    <property type="match status" value="1"/>
</dbReference>
<evidence type="ECO:0000313" key="2">
    <source>
        <dbReference type="Proteomes" id="UP001578633"/>
    </source>
</evidence>
<dbReference type="InterPro" id="IPR007817">
    <property type="entry name" value="Isocyanide_synthase_DIT1"/>
</dbReference>
<dbReference type="EMBL" id="JBHGVX010000002">
    <property type="protein sequence ID" value="KAL1798511.1"/>
    <property type="molecule type" value="Genomic_DNA"/>
</dbReference>
<gene>
    <name evidence="1" type="ORF">ACET3X_002548</name>
</gene>
<reference evidence="1 2" key="1">
    <citation type="submission" date="2024-09" db="EMBL/GenBank/DDBJ databases">
        <title>T2T genomes of carrot and Alternaria dauci and their utility for understanding host-pathogen interaction during carrot leaf blight disease.</title>
        <authorList>
            <person name="Liu W."/>
            <person name="Xu S."/>
            <person name="Ou C."/>
            <person name="Liu X."/>
            <person name="Zhuang F."/>
            <person name="Deng X.W."/>
        </authorList>
    </citation>
    <scope>NUCLEOTIDE SEQUENCE [LARGE SCALE GENOMIC DNA]</scope>
    <source>
        <strain evidence="1 2">A2016</strain>
    </source>
</reference>
<keyword evidence="2" id="KW-1185">Reference proteome</keyword>
<dbReference type="Pfam" id="PF05141">
    <property type="entry name" value="DIT1_PvcA"/>
    <property type="match status" value="1"/>
</dbReference>
<dbReference type="GeneID" id="96082870"/>